<gene>
    <name evidence="10" type="ORF">K437DRAFT_258995</name>
</gene>
<evidence type="ECO:0000256" key="4">
    <source>
        <dbReference type="ARBA" id="ARBA00023186"/>
    </source>
</evidence>
<comment type="similarity">
    <text evidence="2">Belongs to the CDC37 family.</text>
</comment>
<dbReference type="Pfam" id="PF08565">
    <property type="entry name" value="CDC37_M"/>
    <property type="match status" value="1"/>
</dbReference>
<dbReference type="InterPro" id="IPR013874">
    <property type="entry name" value="Cdc37_Hsp90-bd"/>
</dbReference>
<dbReference type="InterPro" id="IPR038189">
    <property type="entry name" value="Cdc37_Hsp90-bd_sf"/>
</dbReference>
<dbReference type="InParanoid" id="A0A066VLH7"/>
<dbReference type="GO" id="GO:0019901">
    <property type="term" value="F:protein kinase binding"/>
    <property type="evidence" value="ECO:0007669"/>
    <property type="project" value="InterPro"/>
</dbReference>
<evidence type="ECO:0000256" key="5">
    <source>
        <dbReference type="ARBA" id="ARBA00031396"/>
    </source>
</evidence>
<dbReference type="PANTHER" id="PTHR12800">
    <property type="entry name" value="CDC37-RELATED"/>
    <property type="match status" value="1"/>
</dbReference>
<dbReference type="PANTHER" id="PTHR12800:SF4">
    <property type="entry name" value="HSP90 CO-CHAPERONE CDC37"/>
    <property type="match status" value="1"/>
</dbReference>
<dbReference type="InterPro" id="IPR004918">
    <property type="entry name" value="Cdc37"/>
</dbReference>
<dbReference type="Gene3D" id="1.20.58.610">
    <property type="entry name" value="Cdc37, Hsp90 binding domain"/>
    <property type="match status" value="1"/>
</dbReference>
<evidence type="ECO:0000313" key="10">
    <source>
        <dbReference type="EMBL" id="KDN39624.1"/>
    </source>
</evidence>
<reference evidence="10 11" key="1">
    <citation type="submission" date="2014-05" db="EMBL/GenBank/DDBJ databases">
        <title>Draft genome sequence of a rare smut relative, Tilletiaria anomala UBC 951.</title>
        <authorList>
            <consortium name="DOE Joint Genome Institute"/>
            <person name="Toome M."/>
            <person name="Kuo A."/>
            <person name="Henrissat B."/>
            <person name="Lipzen A."/>
            <person name="Tritt A."/>
            <person name="Yoshinaga Y."/>
            <person name="Zane M."/>
            <person name="Barry K."/>
            <person name="Grigoriev I.V."/>
            <person name="Spatafora J.W."/>
            <person name="Aimea M.C."/>
        </authorList>
    </citation>
    <scope>NUCLEOTIDE SEQUENCE [LARGE SCALE GENOMIC DNA]</scope>
    <source>
        <strain evidence="10 11">UBC 951</strain>
    </source>
</reference>
<keyword evidence="3" id="KW-0963">Cytoplasm</keyword>
<dbReference type="STRING" id="1037660.A0A066VLH7"/>
<dbReference type="GO" id="GO:0006457">
    <property type="term" value="P:protein folding"/>
    <property type="evidence" value="ECO:0007669"/>
    <property type="project" value="TreeGrafter"/>
</dbReference>
<dbReference type="EMBL" id="JMSN01000102">
    <property type="protein sequence ID" value="KDN39624.1"/>
    <property type="molecule type" value="Genomic_DNA"/>
</dbReference>
<evidence type="ECO:0000256" key="1">
    <source>
        <dbReference type="ARBA" id="ARBA00004496"/>
    </source>
</evidence>
<evidence type="ECO:0000259" key="9">
    <source>
        <dbReference type="SMART" id="SM01071"/>
    </source>
</evidence>
<feature type="domain" description="Cdc37 N-terminal" evidence="9">
    <location>
        <begin position="2"/>
        <end position="180"/>
    </location>
</feature>
<evidence type="ECO:0000256" key="2">
    <source>
        <dbReference type="ARBA" id="ARBA00006222"/>
    </source>
</evidence>
<evidence type="ECO:0000313" key="11">
    <source>
        <dbReference type="Proteomes" id="UP000027361"/>
    </source>
</evidence>
<keyword evidence="11" id="KW-1185">Reference proteome</keyword>
<dbReference type="GO" id="GO:0050821">
    <property type="term" value="P:protein stabilization"/>
    <property type="evidence" value="ECO:0007669"/>
    <property type="project" value="TreeGrafter"/>
</dbReference>
<dbReference type="SMART" id="SM01069">
    <property type="entry name" value="CDC37_C"/>
    <property type="match status" value="1"/>
</dbReference>
<evidence type="ECO:0000256" key="3">
    <source>
        <dbReference type="ARBA" id="ARBA00022490"/>
    </source>
</evidence>
<evidence type="ECO:0000256" key="6">
    <source>
        <dbReference type="SAM" id="MobiDB-lite"/>
    </source>
</evidence>
<dbReference type="Proteomes" id="UP000027361">
    <property type="component" value="Unassembled WGS sequence"/>
</dbReference>
<accession>A0A066VLH7</accession>
<evidence type="ECO:0000259" key="8">
    <source>
        <dbReference type="SMART" id="SM01070"/>
    </source>
</evidence>
<evidence type="ECO:0000259" key="7">
    <source>
        <dbReference type="SMART" id="SM01069"/>
    </source>
</evidence>
<sequence>MPLNYSKWDNLELSDDSDVEVHPNVDKRSFIRWKQRDIHEKRDLRKHELESLKLELSINEKLVPMLNEIVASTSSEGHAFFSRRTAQLTAGRAERGNKDGPDGPTPDDMIISLLLQINEEDGVKGKQSAELDEALVSSLKGHLGKLEERTKQVKEQIAQMEEEDKKKITSDSIREGWSAGYVAKAELEPPQSAPSGSKKKAKNSTQSGIKTIETINSPSTKADAEVNSGESSEDDDDEIPAATSAMLQFASLPSAIPPSIPYTAQSLPGTFIPSRHLNTTAFEKAYVFLGEHRELLRPGTDGGDGSTTDALLVEAFQAEQKEQKDKARKCVEKALLVQYCQKLGKDGVSLFFKKMVAADGKAALVFLNDVLSTYVRIATRCAELAQRESSSDGAAGEEQIQLVAEDPSTTITFEVPDGPPPEHITLEGEGLEGVSIDAVRDHLQRRWDLFCSFPDEFREALKTKELDQVNKALGKMKVDEAERLVGLLDEAGILSFSSTEIRDETGKA</sequence>
<dbReference type="HOGENOM" id="CLU_033261_0_0_1"/>
<dbReference type="OMA" id="NYSKWDQ"/>
<feature type="domain" description="Cdc37 Hsp90 binding" evidence="8">
    <location>
        <begin position="197"/>
        <end position="396"/>
    </location>
</feature>
<keyword evidence="4" id="KW-0143">Chaperone</keyword>
<comment type="caution">
    <text evidence="10">The sequence shown here is derived from an EMBL/GenBank/DDBJ whole genome shotgun (WGS) entry which is preliminary data.</text>
</comment>
<dbReference type="InterPro" id="IPR013873">
    <property type="entry name" value="Cdc37_C"/>
</dbReference>
<dbReference type="Pfam" id="PF03234">
    <property type="entry name" value="CDC37_N"/>
    <property type="match status" value="1"/>
</dbReference>
<name>A0A066VLH7_TILAU</name>
<feature type="region of interest" description="Disordered" evidence="6">
    <location>
        <begin position="187"/>
        <end position="237"/>
    </location>
</feature>
<protein>
    <recommendedName>
        <fullName evidence="5">Hsp90 chaperone protein kinase-targeting subunit</fullName>
    </recommendedName>
</protein>
<dbReference type="GO" id="GO:0051087">
    <property type="term" value="F:protein-folding chaperone binding"/>
    <property type="evidence" value="ECO:0007669"/>
    <property type="project" value="TreeGrafter"/>
</dbReference>
<dbReference type="GeneID" id="25265135"/>
<dbReference type="OrthoDB" id="440202at2759"/>
<dbReference type="GO" id="GO:0005737">
    <property type="term" value="C:cytoplasm"/>
    <property type="evidence" value="ECO:0007669"/>
    <property type="project" value="UniProtKB-SubCell"/>
</dbReference>
<comment type="subcellular location">
    <subcellularLocation>
        <location evidence="1">Cytoplasm</location>
    </subcellularLocation>
</comment>
<proteinExistence type="inferred from homology"/>
<dbReference type="GO" id="GO:0031072">
    <property type="term" value="F:heat shock protein binding"/>
    <property type="evidence" value="ECO:0007669"/>
    <property type="project" value="TreeGrafter"/>
</dbReference>
<dbReference type="AlphaFoldDB" id="A0A066VLH7"/>
<dbReference type="GO" id="GO:0051082">
    <property type="term" value="F:unfolded protein binding"/>
    <property type="evidence" value="ECO:0007669"/>
    <property type="project" value="TreeGrafter"/>
</dbReference>
<organism evidence="10 11">
    <name type="scientific">Tilletiaria anomala (strain ATCC 24038 / CBS 436.72 / UBC 951)</name>
    <dbReference type="NCBI Taxonomy" id="1037660"/>
    <lineage>
        <taxon>Eukaryota</taxon>
        <taxon>Fungi</taxon>
        <taxon>Dikarya</taxon>
        <taxon>Basidiomycota</taxon>
        <taxon>Ustilaginomycotina</taxon>
        <taxon>Exobasidiomycetes</taxon>
        <taxon>Georgefischeriales</taxon>
        <taxon>Tilletiariaceae</taxon>
        <taxon>Tilletiaria</taxon>
    </lineage>
</organism>
<dbReference type="SMART" id="SM01071">
    <property type="entry name" value="CDC37_N"/>
    <property type="match status" value="1"/>
</dbReference>
<dbReference type="InterPro" id="IPR013855">
    <property type="entry name" value="Cdc37_N_dom"/>
</dbReference>
<dbReference type="SMART" id="SM01070">
    <property type="entry name" value="CDC37_M"/>
    <property type="match status" value="1"/>
</dbReference>
<dbReference type="RefSeq" id="XP_013241103.1">
    <property type="nucleotide sequence ID" value="XM_013385649.1"/>
</dbReference>
<dbReference type="FunCoup" id="A0A066VLH7">
    <property type="interactions" value="384"/>
</dbReference>
<feature type="compositionally biased region" description="Polar residues" evidence="6">
    <location>
        <begin position="203"/>
        <end position="220"/>
    </location>
</feature>
<feature type="domain" description="Cdc37 C-terminal" evidence="7">
    <location>
        <begin position="413"/>
        <end position="508"/>
    </location>
</feature>
<dbReference type="Pfam" id="PF08564">
    <property type="entry name" value="CDC37_C"/>
    <property type="match status" value="1"/>
</dbReference>
<dbReference type="SUPFAM" id="SSF101391">
    <property type="entry name" value="Hsp90 co-chaperone CDC37"/>
    <property type="match status" value="1"/>
</dbReference>